<dbReference type="RefSeq" id="WP_091480937.1">
    <property type="nucleotide sequence ID" value="NZ_BJYC01000009.1"/>
</dbReference>
<keyword evidence="4" id="KW-1005">Bacterial flagellum biogenesis</keyword>
<dbReference type="GO" id="GO:0005829">
    <property type="term" value="C:cytosol"/>
    <property type="evidence" value="ECO:0007669"/>
    <property type="project" value="UniProtKB-SubCell"/>
</dbReference>
<keyword evidence="6" id="KW-0969">Cilium</keyword>
<reference evidence="7" key="1">
    <citation type="submission" date="2016-10" db="EMBL/GenBank/DDBJ databases">
        <authorList>
            <person name="Varghese N."/>
            <person name="Submissions S."/>
        </authorList>
    </citation>
    <scope>NUCLEOTIDE SEQUENCE [LARGE SCALE GENOMIC DNA]</scope>
    <source>
        <strain evidence="7">DSM 19183</strain>
    </source>
</reference>
<dbReference type="CDD" id="cd16098">
    <property type="entry name" value="FliS"/>
    <property type="match status" value="1"/>
</dbReference>
<evidence type="ECO:0000256" key="3">
    <source>
        <dbReference type="ARBA" id="ARBA00022490"/>
    </source>
</evidence>
<gene>
    <name evidence="6" type="ORF">SAMN04488099_1086</name>
</gene>
<dbReference type="SUPFAM" id="SSF101116">
    <property type="entry name" value="Flagellar export chaperone FliS"/>
    <property type="match status" value="1"/>
</dbReference>
<dbReference type="PANTHER" id="PTHR34773:SF1">
    <property type="entry name" value="FLAGELLAR SECRETION CHAPERONE FLIS"/>
    <property type="match status" value="1"/>
</dbReference>
<dbReference type="GO" id="GO:0044780">
    <property type="term" value="P:bacterial-type flagellum assembly"/>
    <property type="evidence" value="ECO:0007669"/>
    <property type="project" value="InterPro"/>
</dbReference>
<evidence type="ECO:0000256" key="2">
    <source>
        <dbReference type="ARBA" id="ARBA00008787"/>
    </source>
</evidence>
<keyword evidence="5" id="KW-0143">Chaperone</keyword>
<name>A0A1H7KQL6_9LACT</name>
<accession>A0A1H7KQL6</accession>
<dbReference type="InterPro" id="IPR036584">
    <property type="entry name" value="FliS_sf"/>
</dbReference>
<evidence type="ECO:0000256" key="5">
    <source>
        <dbReference type="ARBA" id="ARBA00023186"/>
    </source>
</evidence>
<proteinExistence type="inferred from homology"/>
<dbReference type="Pfam" id="PF02561">
    <property type="entry name" value="FliS"/>
    <property type="match status" value="1"/>
</dbReference>
<dbReference type="Gene3D" id="1.20.120.340">
    <property type="entry name" value="Flagellar protein FliS"/>
    <property type="match status" value="1"/>
</dbReference>
<keyword evidence="7" id="KW-1185">Reference proteome</keyword>
<dbReference type="OrthoDB" id="1524959at2"/>
<dbReference type="Proteomes" id="UP000199081">
    <property type="component" value="Unassembled WGS sequence"/>
</dbReference>
<evidence type="ECO:0000313" key="7">
    <source>
        <dbReference type="Proteomes" id="UP000199081"/>
    </source>
</evidence>
<evidence type="ECO:0000256" key="4">
    <source>
        <dbReference type="ARBA" id="ARBA00022795"/>
    </source>
</evidence>
<evidence type="ECO:0000256" key="1">
    <source>
        <dbReference type="ARBA" id="ARBA00004514"/>
    </source>
</evidence>
<keyword evidence="6" id="KW-0966">Cell projection</keyword>
<evidence type="ECO:0000313" key="6">
    <source>
        <dbReference type="EMBL" id="SEK88810.1"/>
    </source>
</evidence>
<comment type="subcellular location">
    <subcellularLocation>
        <location evidence="1">Cytoplasm</location>
        <location evidence="1">Cytosol</location>
    </subcellularLocation>
</comment>
<dbReference type="GO" id="GO:0071973">
    <property type="term" value="P:bacterial-type flagellum-dependent cell motility"/>
    <property type="evidence" value="ECO:0007669"/>
    <property type="project" value="TreeGrafter"/>
</dbReference>
<sequence>MSYTSASKVYKKNQIETASPKQLVVLLYEGAIKFIRLAELSVEKEDFNKVNTNLIKAQDIVTELMVSLNHQDGQNAIASELQSLYSFILNQLIQANLHKDQKKMLETRHLMSELLEAWASI</sequence>
<dbReference type="PIRSF" id="PIRSF039090">
    <property type="entry name" value="Flis"/>
    <property type="match status" value="1"/>
</dbReference>
<dbReference type="EMBL" id="FNZU01000008">
    <property type="protein sequence ID" value="SEK88810.1"/>
    <property type="molecule type" value="Genomic_DNA"/>
</dbReference>
<protein>
    <submittedName>
        <fullName evidence="6">Flagellar protein FliS</fullName>
    </submittedName>
</protein>
<dbReference type="PANTHER" id="PTHR34773">
    <property type="entry name" value="FLAGELLAR SECRETION CHAPERONE FLIS"/>
    <property type="match status" value="1"/>
</dbReference>
<dbReference type="AlphaFoldDB" id="A0A1H7KQL6"/>
<keyword evidence="6" id="KW-0282">Flagellum</keyword>
<dbReference type="NCBIfam" id="TIGR00208">
    <property type="entry name" value="fliS"/>
    <property type="match status" value="1"/>
</dbReference>
<dbReference type="STRING" id="426702.SAMN04488099_1086"/>
<comment type="similarity">
    <text evidence="2">Belongs to the FliS family.</text>
</comment>
<organism evidence="6 7">
    <name type="scientific">Alkalibacterium pelagium</name>
    <dbReference type="NCBI Taxonomy" id="426702"/>
    <lineage>
        <taxon>Bacteria</taxon>
        <taxon>Bacillati</taxon>
        <taxon>Bacillota</taxon>
        <taxon>Bacilli</taxon>
        <taxon>Lactobacillales</taxon>
        <taxon>Carnobacteriaceae</taxon>
        <taxon>Alkalibacterium</taxon>
    </lineage>
</organism>
<keyword evidence="3" id="KW-0963">Cytoplasm</keyword>
<dbReference type="InterPro" id="IPR003713">
    <property type="entry name" value="FliS"/>
</dbReference>